<keyword evidence="4" id="KW-0949">S-adenosyl-L-methionine</keyword>
<evidence type="ECO:0000256" key="2">
    <source>
        <dbReference type="ARBA" id="ARBA00022603"/>
    </source>
</evidence>
<dbReference type="NCBIfam" id="NF011528">
    <property type="entry name" value="PRK14968.1-2"/>
    <property type="match status" value="1"/>
</dbReference>
<comment type="similarity">
    <text evidence="1">Belongs to the eukaryotic/archaeal PrmC-related family.</text>
</comment>
<dbReference type="OrthoDB" id="27149at2157"/>
<evidence type="ECO:0000256" key="3">
    <source>
        <dbReference type="ARBA" id="ARBA00022679"/>
    </source>
</evidence>
<feature type="domain" description="Methyltransferase small" evidence="5">
    <location>
        <begin position="27"/>
        <end position="119"/>
    </location>
</feature>
<dbReference type="GO" id="GO:0008276">
    <property type="term" value="F:protein methyltransferase activity"/>
    <property type="evidence" value="ECO:0007669"/>
    <property type="project" value="TreeGrafter"/>
</dbReference>
<dbReference type="EMBL" id="CP049074">
    <property type="protein sequence ID" value="QKQ99897.1"/>
    <property type="molecule type" value="Genomic_DNA"/>
</dbReference>
<evidence type="ECO:0000256" key="1">
    <source>
        <dbReference type="ARBA" id="ARBA00006149"/>
    </source>
</evidence>
<sequence length="200" mass="22114">MGDRRIIEFLGFKLCLNENVYEPAEDSELLASILDLTEKEKVVDVGSGTGILSLVLSKRDIRVLAIDINPFASEETLCSAKINDVDIDVINCDGLSCVRDGIVFDAIVFNPPYLPVQETKEWIGFSWSGGEGGLKALEKILNDFKAKRGYFVYSSFTDEEKLNKLLESKSLKLVKRKEIVKGFEVLKAVEVVVEGCPCGA</sequence>
<evidence type="ECO:0000259" key="5">
    <source>
        <dbReference type="Pfam" id="PF05175"/>
    </source>
</evidence>
<dbReference type="AlphaFoldDB" id="A0A6N0NX09"/>
<organism evidence="6 7">
    <name type="scientific">Metallosphaera tengchongensis</name>
    <dbReference type="NCBI Taxonomy" id="1532350"/>
    <lineage>
        <taxon>Archaea</taxon>
        <taxon>Thermoproteota</taxon>
        <taxon>Thermoprotei</taxon>
        <taxon>Sulfolobales</taxon>
        <taxon>Sulfolobaceae</taxon>
        <taxon>Metallosphaera</taxon>
    </lineage>
</organism>
<dbReference type="InterPro" id="IPR004557">
    <property type="entry name" value="PrmC-related"/>
</dbReference>
<dbReference type="GeneID" id="55641380"/>
<proteinExistence type="inferred from homology"/>
<dbReference type="InterPro" id="IPR052190">
    <property type="entry name" value="Euk-Arch_PrmC-MTase"/>
</dbReference>
<keyword evidence="7" id="KW-1185">Reference proteome</keyword>
<gene>
    <name evidence="6" type="ORF">GWK48_05480</name>
</gene>
<dbReference type="PANTHER" id="PTHR45875">
    <property type="entry name" value="METHYLTRANSFERASE N6AMT1"/>
    <property type="match status" value="1"/>
</dbReference>
<keyword evidence="2 6" id="KW-0489">Methyltransferase</keyword>
<keyword evidence="3 6" id="KW-0808">Transferase</keyword>
<evidence type="ECO:0000313" key="7">
    <source>
        <dbReference type="Proteomes" id="UP000509301"/>
    </source>
</evidence>
<name>A0A6N0NX09_9CREN</name>
<protein>
    <submittedName>
        <fullName evidence="6">Methyltransferase</fullName>
    </submittedName>
</protein>
<dbReference type="GO" id="GO:0008757">
    <property type="term" value="F:S-adenosylmethionine-dependent methyltransferase activity"/>
    <property type="evidence" value="ECO:0007669"/>
    <property type="project" value="TreeGrafter"/>
</dbReference>
<dbReference type="SUPFAM" id="SSF53335">
    <property type="entry name" value="S-adenosyl-L-methionine-dependent methyltransferases"/>
    <property type="match status" value="1"/>
</dbReference>
<accession>A0A6N0NX09</accession>
<dbReference type="NCBIfam" id="TIGR00537">
    <property type="entry name" value="hemK_rel_arch"/>
    <property type="match status" value="1"/>
</dbReference>
<dbReference type="InterPro" id="IPR029063">
    <property type="entry name" value="SAM-dependent_MTases_sf"/>
</dbReference>
<dbReference type="RefSeq" id="WP_174630327.1">
    <property type="nucleotide sequence ID" value="NZ_CP049074.1"/>
</dbReference>
<dbReference type="PANTHER" id="PTHR45875:SF1">
    <property type="entry name" value="METHYLTRANSFERASE N6AMT1"/>
    <property type="match status" value="1"/>
</dbReference>
<dbReference type="CDD" id="cd02440">
    <property type="entry name" value="AdoMet_MTases"/>
    <property type="match status" value="1"/>
</dbReference>
<dbReference type="GO" id="GO:0032259">
    <property type="term" value="P:methylation"/>
    <property type="evidence" value="ECO:0007669"/>
    <property type="project" value="UniProtKB-KW"/>
</dbReference>
<dbReference type="InterPro" id="IPR002052">
    <property type="entry name" value="DNA_methylase_N6_adenine_CS"/>
</dbReference>
<dbReference type="Pfam" id="PF05175">
    <property type="entry name" value="MTS"/>
    <property type="match status" value="1"/>
</dbReference>
<dbReference type="GO" id="GO:0035657">
    <property type="term" value="C:eRF1 methyltransferase complex"/>
    <property type="evidence" value="ECO:0007669"/>
    <property type="project" value="TreeGrafter"/>
</dbReference>
<dbReference type="Proteomes" id="UP000509301">
    <property type="component" value="Chromosome"/>
</dbReference>
<reference evidence="6 7" key="1">
    <citation type="submission" date="2020-02" db="EMBL/GenBank/DDBJ databases">
        <title>Comparative genome analysis reveals the metabolism and evolution of the thermophilic archaeal genus Metallosphaera.</title>
        <authorList>
            <person name="Jiang C."/>
        </authorList>
    </citation>
    <scope>NUCLEOTIDE SEQUENCE [LARGE SCALE GENOMIC DNA]</scope>
    <source>
        <strain evidence="6 7">Ric-A</strain>
    </source>
</reference>
<dbReference type="GO" id="GO:0003676">
    <property type="term" value="F:nucleic acid binding"/>
    <property type="evidence" value="ECO:0007669"/>
    <property type="project" value="InterPro"/>
</dbReference>
<dbReference type="Gene3D" id="3.40.50.150">
    <property type="entry name" value="Vaccinia Virus protein VP39"/>
    <property type="match status" value="1"/>
</dbReference>
<dbReference type="KEGG" id="mten:GWK48_05480"/>
<dbReference type="InterPro" id="IPR007848">
    <property type="entry name" value="Small_mtfrase_dom"/>
</dbReference>
<evidence type="ECO:0000256" key="4">
    <source>
        <dbReference type="ARBA" id="ARBA00022691"/>
    </source>
</evidence>
<dbReference type="PROSITE" id="PS00092">
    <property type="entry name" value="N6_MTASE"/>
    <property type="match status" value="1"/>
</dbReference>
<evidence type="ECO:0000313" key="6">
    <source>
        <dbReference type="EMBL" id="QKQ99897.1"/>
    </source>
</evidence>